<sequence length="78" mass="8647">GLATPNSGALPGKLQRPTGQTPNSGIRHIGIKIDINFKWKVVGCVLCWGPGWSDIQGNHLHRGQHFMGVWSYIYAFIF</sequence>
<dbReference type="AlphaFoldDB" id="A0AAD1R9Z6"/>
<feature type="region of interest" description="Disordered" evidence="1">
    <location>
        <begin position="1"/>
        <end position="25"/>
    </location>
</feature>
<name>A0AAD1R9Z6_PELCU</name>
<keyword evidence="3" id="KW-1185">Reference proteome</keyword>
<feature type="non-terminal residue" evidence="2">
    <location>
        <position position="1"/>
    </location>
</feature>
<accession>A0AAD1R9Z6</accession>
<evidence type="ECO:0000313" key="3">
    <source>
        <dbReference type="Proteomes" id="UP001295444"/>
    </source>
</evidence>
<organism evidence="2 3">
    <name type="scientific">Pelobates cultripes</name>
    <name type="common">Western spadefoot toad</name>
    <dbReference type="NCBI Taxonomy" id="61616"/>
    <lineage>
        <taxon>Eukaryota</taxon>
        <taxon>Metazoa</taxon>
        <taxon>Chordata</taxon>
        <taxon>Craniata</taxon>
        <taxon>Vertebrata</taxon>
        <taxon>Euteleostomi</taxon>
        <taxon>Amphibia</taxon>
        <taxon>Batrachia</taxon>
        <taxon>Anura</taxon>
        <taxon>Pelobatoidea</taxon>
        <taxon>Pelobatidae</taxon>
        <taxon>Pelobates</taxon>
    </lineage>
</organism>
<evidence type="ECO:0000313" key="2">
    <source>
        <dbReference type="EMBL" id="CAH2246231.1"/>
    </source>
</evidence>
<reference evidence="2" key="1">
    <citation type="submission" date="2022-03" db="EMBL/GenBank/DDBJ databases">
        <authorList>
            <person name="Alioto T."/>
            <person name="Alioto T."/>
            <person name="Gomez Garrido J."/>
        </authorList>
    </citation>
    <scope>NUCLEOTIDE SEQUENCE</scope>
</reference>
<protein>
    <submittedName>
        <fullName evidence="2">Uncharacterized protein</fullName>
    </submittedName>
</protein>
<evidence type="ECO:0000256" key="1">
    <source>
        <dbReference type="SAM" id="MobiDB-lite"/>
    </source>
</evidence>
<dbReference type="Proteomes" id="UP001295444">
    <property type="component" value="Chromosome 02"/>
</dbReference>
<proteinExistence type="predicted"/>
<dbReference type="EMBL" id="OW240913">
    <property type="protein sequence ID" value="CAH2246231.1"/>
    <property type="molecule type" value="Genomic_DNA"/>
</dbReference>
<gene>
    <name evidence="2" type="ORF">PECUL_23A012274</name>
</gene>